<accession>A0AAW4XXE8</accession>
<reference evidence="1 2" key="1">
    <citation type="submission" date="2021-11" db="EMBL/GenBank/DDBJ databases">
        <title>Genome sequence.</title>
        <authorList>
            <person name="Sun Q."/>
        </authorList>
    </citation>
    <scope>NUCLEOTIDE SEQUENCE [LARGE SCALE GENOMIC DNA]</scope>
    <source>
        <strain evidence="1 2">KCTC 12005</strain>
    </source>
</reference>
<keyword evidence="2" id="KW-1185">Reference proteome</keyword>
<name>A0AAW4XXE8_9BURK</name>
<proteinExistence type="predicted"/>
<gene>
    <name evidence="1" type="ORF">LPW39_13520</name>
</gene>
<evidence type="ECO:0000313" key="1">
    <source>
        <dbReference type="EMBL" id="MCD2166147.1"/>
    </source>
</evidence>
<sequence>MLRLVFVQGFEEDKFRVARVEVFHDAAWHKASACKEALRWGIGGIGTAEELLRRTPLRKFHEQGQGNTFATVRCRNAHQGYKAVAKEVVLQHGKSKHMAIHHRHHTHSLLDHALQLPPSALMGLCVRVRCIELGQIGYYSGAKQDVRGS</sequence>
<comment type="caution">
    <text evidence="1">The sequence shown here is derived from an EMBL/GenBank/DDBJ whole genome shotgun (WGS) entry which is preliminary data.</text>
</comment>
<protein>
    <submittedName>
        <fullName evidence="1">Uncharacterized protein</fullName>
    </submittedName>
</protein>
<dbReference type="EMBL" id="JAJNCT010000014">
    <property type="protein sequence ID" value="MCD2166147.1"/>
    <property type="molecule type" value="Genomic_DNA"/>
</dbReference>
<organism evidence="1 2">
    <name type="scientific">Comamonas koreensis</name>
    <dbReference type="NCBI Taxonomy" id="160825"/>
    <lineage>
        <taxon>Bacteria</taxon>
        <taxon>Pseudomonadati</taxon>
        <taxon>Pseudomonadota</taxon>
        <taxon>Betaproteobacteria</taxon>
        <taxon>Burkholderiales</taxon>
        <taxon>Comamonadaceae</taxon>
        <taxon>Comamonas</taxon>
    </lineage>
</organism>
<dbReference type="Proteomes" id="UP001199260">
    <property type="component" value="Unassembled WGS sequence"/>
</dbReference>
<dbReference type="AlphaFoldDB" id="A0AAW4XXE8"/>
<evidence type="ECO:0000313" key="2">
    <source>
        <dbReference type="Proteomes" id="UP001199260"/>
    </source>
</evidence>